<dbReference type="PANTHER" id="PTHR38011:SF11">
    <property type="entry name" value="2,5-DIAMINO-6-RIBOSYLAMINO-4(3H)-PYRIMIDINONE 5'-PHOSPHATE REDUCTASE"/>
    <property type="match status" value="1"/>
</dbReference>
<dbReference type="GO" id="GO:0009231">
    <property type="term" value="P:riboflavin biosynthetic process"/>
    <property type="evidence" value="ECO:0007669"/>
    <property type="project" value="InterPro"/>
</dbReference>
<name>A0A3A9YC15_9ACTN</name>
<dbReference type="GO" id="GO:0008703">
    <property type="term" value="F:5-amino-6-(5-phosphoribosylamino)uracil reductase activity"/>
    <property type="evidence" value="ECO:0007669"/>
    <property type="project" value="InterPro"/>
</dbReference>
<evidence type="ECO:0000313" key="3">
    <source>
        <dbReference type="Proteomes" id="UP000275865"/>
    </source>
</evidence>
<dbReference type="InterPro" id="IPR002734">
    <property type="entry name" value="RibDG_C"/>
</dbReference>
<organism evidence="2 3">
    <name type="scientific">Micromonospora musae</name>
    <dbReference type="NCBI Taxonomy" id="1894970"/>
    <lineage>
        <taxon>Bacteria</taxon>
        <taxon>Bacillati</taxon>
        <taxon>Actinomycetota</taxon>
        <taxon>Actinomycetes</taxon>
        <taxon>Micromonosporales</taxon>
        <taxon>Micromonosporaceae</taxon>
        <taxon>Micromonospora</taxon>
    </lineage>
</organism>
<dbReference type="RefSeq" id="WP_120688425.1">
    <property type="nucleotide sequence ID" value="NZ_RAZT01000003.1"/>
</dbReference>
<feature type="domain" description="Bacterial bifunctional deaminase-reductase C-terminal" evidence="1">
    <location>
        <begin position="3"/>
        <end position="184"/>
    </location>
</feature>
<dbReference type="AlphaFoldDB" id="A0A3A9YC15"/>
<protein>
    <submittedName>
        <fullName evidence="2">Dihydrofolate reductase</fullName>
    </submittedName>
</protein>
<dbReference type="InterPro" id="IPR050765">
    <property type="entry name" value="Riboflavin_Biosynth_HTPR"/>
</dbReference>
<gene>
    <name evidence="2" type="ORF">D7044_08310</name>
</gene>
<dbReference type="Pfam" id="PF01872">
    <property type="entry name" value="RibD_C"/>
    <property type="match status" value="1"/>
</dbReference>
<dbReference type="SUPFAM" id="SSF53597">
    <property type="entry name" value="Dihydrofolate reductase-like"/>
    <property type="match status" value="1"/>
</dbReference>
<comment type="caution">
    <text evidence="2">The sequence shown here is derived from an EMBL/GenBank/DDBJ whole genome shotgun (WGS) entry which is preliminary data.</text>
</comment>
<dbReference type="EMBL" id="RAZT01000003">
    <property type="protein sequence ID" value="RKN34795.1"/>
    <property type="molecule type" value="Genomic_DNA"/>
</dbReference>
<proteinExistence type="predicted"/>
<dbReference type="InterPro" id="IPR024072">
    <property type="entry name" value="DHFR-like_dom_sf"/>
</dbReference>
<dbReference type="Gene3D" id="3.40.430.10">
    <property type="entry name" value="Dihydrofolate Reductase, subunit A"/>
    <property type="match status" value="1"/>
</dbReference>
<evidence type="ECO:0000313" key="2">
    <source>
        <dbReference type="EMBL" id="RKN34795.1"/>
    </source>
</evidence>
<reference evidence="2 3" key="1">
    <citation type="submission" date="2018-09" db="EMBL/GenBank/DDBJ databases">
        <title>Micromonospora sp. nov. MS1-9, isolated from a root of Musa sp.</title>
        <authorList>
            <person name="Kuncharoen N."/>
            <person name="Kudo T."/>
            <person name="Ohkuma M."/>
            <person name="Yuki M."/>
            <person name="Tanasupawat S."/>
        </authorList>
    </citation>
    <scope>NUCLEOTIDE SEQUENCE [LARGE SCALE GENOMIC DNA]</scope>
    <source>
        <strain evidence="2 3">MS1-9</strain>
    </source>
</reference>
<sequence>MRKLVYYVAATLDGFIAAPDGSYDFFPLVPEPDVLDHMLANYPQTLPTFAHAQFGIDHPEGRFDAVVMGRGTYDPGLAAGITSPYAHLQQYVFSRSLPPAAEPEVEIVADDPVAFVRALKTRDGKDIWLAGGGQLAGQLLPEIDELILKINPVVVGSGIPLVSRDFDPRRFTLAETRPFDSGVVILRYTRSEDGRGSDG</sequence>
<dbReference type="Proteomes" id="UP000275865">
    <property type="component" value="Unassembled WGS sequence"/>
</dbReference>
<evidence type="ECO:0000259" key="1">
    <source>
        <dbReference type="Pfam" id="PF01872"/>
    </source>
</evidence>
<dbReference type="PANTHER" id="PTHR38011">
    <property type="entry name" value="DIHYDROFOLATE REDUCTASE FAMILY PROTEIN (AFU_ORTHOLOGUE AFUA_8G06820)"/>
    <property type="match status" value="1"/>
</dbReference>
<accession>A0A3A9YC15</accession>